<evidence type="ECO:0000256" key="3">
    <source>
        <dbReference type="ARBA" id="ARBA00022475"/>
    </source>
</evidence>
<dbReference type="RefSeq" id="WP_338880511.1">
    <property type="nucleotide sequence ID" value="NZ_CP148753.1"/>
</dbReference>
<dbReference type="GO" id="GO:0005524">
    <property type="term" value="F:ATP binding"/>
    <property type="evidence" value="ECO:0007669"/>
    <property type="project" value="UniProtKB-KW"/>
</dbReference>
<dbReference type="InterPro" id="IPR003439">
    <property type="entry name" value="ABC_transporter-like_ATP-bd"/>
</dbReference>
<dbReference type="CDD" id="cd03220">
    <property type="entry name" value="ABC_KpsT_Wzt"/>
    <property type="match status" value="1"/>
</dbReference>
<feature type="domain" description="ABC transporter" evidence="6">
    <location>
        <begin position="11"/>
        <end position="249"/>
    </location>
</feature>
<evidence type="ECO:0000256" key="2">
    <source>
        <dbReference type="ARBA" id="ARBA00022448"/>
    </source>
</evidence>
<dbReference type="InterPro" id="IPR015860">
    <property type="entry name" value="ABC_transpr_TagH-like"/>
</dbReference>
<comment type="similarity">
    <text evidence="1">Belongs to the ABC transporter superfamily.</text>
</comment>
<sequence length="404" mass="43653">MDRSLKMSLSIQVENLRKNYKLGKLEPRLESPGDETEAVQEKAAVDGVSLKIGMGERLGIVGRNGAGKSTLLHMIAGLSSPTSGSITVNGKVTAIMTLGLGLREHASGRENVYIDGEVQGKTKAEIDAVIGEIIDFAELGEFIDFPVRTYSTGMKSRLAFAMISYLEPEILIIDEALSAGDAKFSQKATAKIREICAKGKIVIIVSHSMSAINDMCNRCLWIDQGRIVMDGTPKEVCDAYIDAVRGEDEARLLERFKSQALERVATSGWDIETLALRQGGTAAERVLIEAGEDLAIRTKILAPHAAAETVVGLSVTRLDGLVVLQEDTRVDAYRENGVVRVQFGMLPVVLGQGVYRLEISAREGVTVRARRSMIFEVYTQTPPSGGKPLLLYPAQASASTLSGN</sequence>
<accession>A0ABZ2S127</accession>
<keyword evidence="8" id="KW-1185">Reference proteome</keyword>
<dbReference type="SMART" id="SM00382">
    <property type="entry name" value="AAA"/>
    <property type="match status" value="1"/>
</dbReference>
<evidence type="ECO:0000313" key="7">
    <source>
        <dbReference type="EMBL" id="WXR74638.1"/>
    </source>
</evidence>
<keyword evidence="3" id="KW-0472">Membrane</keyword>
<dbReference type="Gene3D" id="2.70.50.60">
    <property type="entry name" value="abc- transporter (atp binding component) like domain"/>
    <property type="match status" value="1"/>
</dbReference>
<keyword evidence="5 7" id="KW-0067">ATP-binding</keyword>
<organism evidence="7 8">
    <name type="scientific">Achromobacter veterisilvae</name>
    <dbReference type="NCBI Taxonomy" id="2069367"/>
    <lineage>
        <taxon>Bacteria</taxon>
        <taxon>Pseudomonadati</taxon>
        <taxon>Pseudomonadota</taxon>
        <taxon>Betaproteobacteria</taxon>
        <taxon>Burkholderiales</taxon>
        <taxon>Alcaligenaceae</taxon>
        <taxon>Achromobacter</taxon>
    </lineage>
</organism>
<dbReference type="Pfam" id="PF00005">
    <property type="entry name" value="ABC_tran"/>
    <property type="match status" value="1"/>
</dbReference>
<dbReference type="EMBL" id="CP148753">
    <property type="protein sequence ID" value="WXR74638.1"/>
    <property type="molecule type" value="Genomic_DNA"/>
</dbReference>
<proteinExistence type="inferred from homology"/>
<keyword evidence="2" id="KW-0813">Transport</keyword>
<name>A0ABZ2S127_9BURK</name>
<gene>
    <name evidence="7" type="ORF">WHX56_03835</name>
</gene>
<evidence type="ECO:0000256" key="1">
    <source>
        <dbReference type="ARBA" id="ARBA00005417"/>
    </source>
</evidence>
<dbReference type="Proteomes" id="UP001456224">
    <property type="component" value="Chromosome"/>
</dbReference>
<keyword evidence="3" id="KW-1003">Cell membrane</keyword>
<dbReference type="SUPFAM" id="SSF52540">
    <property type="entry name" value="P-loop containing nucleoside triphosphate hydrolases"/>
    <property type="match status" value="1"/>
</dbReference>
<dbReference type="Gene3D" id="3.40.50.300">
    <property type="entry name" value="P-loop containing nucleotide triphosphate hydrolases"/>
    <property type="match status" value="1"/>
</dbReference>
<evidence type="ECO:0000313" key="8">
    <source>
        <dbReference type="Proteomes" id="UP001456224"/>
    </source>
</evidence>
<reference evidence="7 8" key="1">
    <citation type="submission" date="2024-03" db="EMBL/GenBank/DDBJ databases">
        <title>Reference genomes for the five species model microbial community.</title>
        <authorList>
            <person name="Padfield D."/>
        </authorList>
    </citation>
    <scope>NUCLEOTIDE SEQUENCE [LARGE SCALE GENOMIC DNA]</scope>
    <source>
        <strain evidence="7 8">AB1</strain>
    </source>
</reference>
<evidence type="ECO:0000259" key="6">
    <source>
        <dbReference type="PROSITE" id="PS50893"/>
    </source>
</evidence>
<dbReference type="InterPro" id="IPR027417">
    <property type="entry name" value="P-loop_NTPase"/>
</dbReference>
<dbReference type="PANTHER" id="PTHR46743:SF2">
    <property type="entry name" value="TEICHOIC ACIDS EXPORT ATP-BINDING PROTEIN TAGH"/>
    <property type="match status" value="1"/>
</dbReference>
<keyword evidence="4" id="KW-0547">Nucleotide-binding</keyword>
<dbReference type="PANTHER" id="PTHR46743">
    <property type="entry name" value="TEICHOIC ACIDS EXPORT ATP-BINDING PROTEIN TAGH"/>
    <property type="match status" value="1"/>
</dbReference>
<protein>
    <submittedName>
        <fullName evidence="7">ABC transporter ATP-binding protein</fullName>
    </submittedName>
</protein>
<evidence type="ECO:0000256" key="5">
    <source>
        <dbReference type="ARBA" id="ARBA00022840"/>
    </source>
</evidence>
<evidence type="ECO:0000256" key="4">
    <source>
        <dbReference type="ARBA" id="ARBA00022741"/>
    </source>
</evidence>
<dbReference type="InterPro" id="IPR003593">
    <property type="entry name" value="AAA+_ATPase"/>
</dbReference>
<dbReference type="InterPro" id="IPR050683">
    <property type="entry name" value="Bact_Polysacc_Export_ATP-bd"/>
</dbReference>
<dbReference type="PROSITE" id="PS50893">
    <property type="entry name" value="ABC_TRANSPORTER_2"/>
    <property type="match status" value="1"/>
</dbReference>